<dbReference type="PANTHER" id="PTHR43024:SF1">
    <property type="entry name" value="UDP-N-ACETYLMURAMOYL-TRIPEPTIDE--D-ALANYL-D-ALANINE LIGASE"/>
    <property type="match status" value="1"/>
</dbReference>
<evidence type="ECO:0008006" key="8">
    <source>
        <dbReference type="Google" id="ProtNLM"/>
    </source>
</evidence>
<dbReference type="InterPro" id="IPR036565">
    <property type="entry name" value="Mur-like_cat_sf"/>
</dbReference>
<dbReference type="SUPFAM" id="SSF53244">
    <property type="entry name" value="MurD-like peptide ligases, peptide-binding domain"/>
    <property type="match status" value="1"/>
</dbReference>
<keyword evidence="1" id="KW-0436">Ligase</keyword>
<keyword evidence="2" id="KW-0547">Nucleotide-binding</keyword>
<proteinExistence type="predicted"/>
<dbReference type="Gene3D" id="3.90.190.20">
    <property type="entry name" value="Mur ligase, C-terminal domain"/>
    <property type="match status" value="1"/>
</dbReference>
<dbReference type="PANTHER" id="PTHR43024">
    <property type="entry name" value="UDP-N-ACETYLMURAMOYL-TRIPEPTIDE--D-ALANYL-D-ALANINE LIGASE"/>
    <property type="match status" value="1"/>
</dbReference>
<dbReference type="InterPro" id="IPR013221">
    <property type="entry name" value="Mur_ligase_cen"/>
</dbReference>
<keyword evidence="3" id="KW-0067">ATP-binding</keyword>
<evidence type="ECO:0000256" key="3">
    <source>
        <dbReference type="ARBA" id="ARBA00022840"/>
    </source>
</evidence>
<dbReference type="AlphaFoldDB" id="A0A1F5SVH0"/>
<protein>
    <recommendedName>
        <fullName evidence="8">UDP-N-acetylmuramoyl-tripeptide--D-alanyl-D-alanine ligase</fullName>
    </recommendedName>
</protein>
<name>A0A1F5SVH0_9BACT</name>
<evidence type="ECO:0000256" key="1">
    <source>
        <dbReference type="ARBA" id="ARBA00022598"/>
    </source>
</evidence>
<comment type="caution">
    <text evidence="6">The sequence shown here is derived from an EMBL/GenBank/DDBJ whole genome shotgun (WGS) entry which is preliminary data.</text>
</comment>
<dbReference type="InterPro" id="IPR036615">
    <property type="entry name" value="Mur_ligase_C_dom_sf"/>
</dbReference>
<feature type="domain" description="Mur ligase C-terminal" evidence="4">
    <location>
        <begin position="271"/>
        <end position="399"/>
    </location>
</feature>
<evidence type="ECO:0000313" key="6">
    <source>
        <dbReference type="EMBL" id="OGF30496.1"/>
    </source>
</evidence>
<feature type="domain" description="Mur ligase central" evidence="5">
    <location>
        <begin position="27"/>
        <end position="68"/>
    </location>
</feature>
<accession>A0A1F5SVH0</accession>
<evidence type="ECO:0000256" key="2">
    <source>
        <dbReference type="ARBA" id="ARBA00022741"/>
    </source>
</evidence>
<dbReference type="EMBL" id="MFFY01000048">
    <property type="protein sequence ID" value="OGF30496.1"/>
    <property type="molecule type" value="Genomic_DNA"/>
</dbReference>
<reference evidence="6 7" key="1">
    <citation type="journal article" date="2016" name="Nat. Commun.">
        <title>Thousands of microbial genomes shed light on interconnected biogeochemical processes in an aquifer system.</title>
        <authorList>
            <person name="Anantharaman K."/>
            <person name="Brown C.T."/>
            <person name="Hug L.A."/>
            <person name="Sharon I."/>
            <person name="Castelle C.J."/>
            <person name="Probst A.J."/>
            <person name="Thomas B.C."/>
            <person name="Singh A."/>
            <person name="Wilkins M.J."/>
            <person name="Karaoz U."/>
            <person name="Brodie E.L."/>
            <person name="Williams K.H."/>
            <person name="Hubbard S.S."/>
            <person name="Banfield J.F."/>
        </authorList>
    </citation>
    <scope>NUCLEOTIDE SEQUENCE [LARGE SCALE GENOMIC DNA]</scope>
</reference>
<evidence type="ECO:0000259" key="4">
    <source>
        <dbReference type="Pfam" id="PF02875"/>
    </source>
</evidence>
<sequence>MKTLLQKILKILAKAILAKYRPEIIGITGSVGKTSAKEAIYRVLASAKFKVRQNINNYNNEIGLPLTIIGAASPLNSPLGWLKVLFLAVNLLLKNDRTYPKILVLEMAADKPGDLNYLTDIAHCDIAVITSIGNSHLEFFKTLDNLKIEKATLIRKLSKSGWAVLNIDDDNVKATIKETEARVFTYGINNEVDLGGREIRIKFSSAEKEKDGFGLTFKLIRGGSFAPVFLPDIISHSGVYAALAGAAVGIIKGLNLVDISRALKKLSSPKGRMKVLAGIKNTFIIDDTYNSSPLSSVSALAALGGLTVSDQTYKYAILGDMQELGAASVAGHEAVGRAVVKNKVNILIVVGERSRDIARGAKAAGMKPDNIFHFAAPEEAGKFVKERIKTGDIVLVKGSQAMRLEKIVKEIMAEPLRASELLVRQGREWEK</sequence>
<dbReference type="GO" id="GO:0005524">
    <property type="term" value="F:ATP binding"/>
    <property type="evidence" value="ECO:0007669"/>
    <property type="project" value="UniProtKB-KW"/>
</dbReference>
<dbReference type="Pfam" id="PF02875">
    <property type="entry name" value="Mur_ligase_C"/>
    <property type="match status" value="1"/>
</dbReference>
<evidence type="ECO:0000259" key="5">
    <source>
        <dbReference type="Pfam" id="PF08245"/>
    </source>
</evidence>
<dbReference type="Gene3D" id="3.40.1190.10">
    <property type="entry name" value="Mur-like, catalytic domain"/>
    <property type="match status" value="1"/>
</dbReference>
<dbReference type="InterPro" id="IPR051046">
    <property type="entry name" value="MurCDEF_CellWall_CoF430Synth"/>
</dbReference>
<organism evidence="6 7">
    <name type="scientific">Candidatus Falkowbacteria bacterium RIFCSPLOWO2_12_FULL_45_13</name>
    <dbReference type="NCBI Taxonomy" id="1797991"/>
    <lineage>
        <taxon>Bacteria</taxon>
        <taxon>Candidatus Falkowiibacteriota</taxon>
    </lineage>
</organism>
<dbReference type="SUPFAM" id="SSF53623">
    <property type="entry name" value="MurD-like peptide ligases, catalytic domain"/>
    <property type="match status" value="1"/>
</dbReference>
<feature type="domain" description="Mur ligase central" evidence="5">
    <location>
        <begin position="90"/>
        <end position="204"/>
    </location>
</feature>
<gene>
    <name evidence="6" type="ORF">A3H09_03950</name>
</gene>
<dbReference type="GO" id="GO:0016881">
    <property type="term" value="F:acid-amino acid ligase activity"/>
    <property type="evidence" value="ECO:0007669"/>
    <property type="project" value="InterPro"/>
</dbReference>
<dbReference type="InterPro" id="IPR004101">
    <property type="entry name" value="Mur_ligase_C"/>
</dbReference>
<dbReference type="Pfam" id="PF08245">
    <property type="entry name" value="Mur_ligase_M"/>
    <property type="match status" value="2"/>
</dbReference>
<evidence type="ECO:0000313" key="7">
    <source>
        <dbReference type="Proteomes" id="UP000176915"/>
    </source>
</evidence>
<dbReference type="Proteomes" id="UP000176915">
    <property type="component" value="Unassembled WGS sequence"/>
</dbReference>